<accession>A0ABT3Y4K5</accession>
<dbReference type="RefSeq" id="WP_267281594.1">
    <property type="nucleotide sequence ID" value="NZ_JAOVZV010000014.1"/>
</dbReference>
<reference evidence="1" key="1">
    <citation type="submission" date="2022-10" db="EMBL/GenBank/DDBJ databases">
        <title>Chryseobacterium sp. nov., a novel bacterial species.</title>
        <authorList>
            <person name="Cao Y."/>
        </authorList>
    </citation>
    <scope>NUCLEOTIDE SEQUENCE</scope>
    <source>
        <strain evidence="1">KC 927</strain>
    </source>
</reference>
<protein>
    <submittedName>
        <fullName evidence="1">Uncharacterized protein</fullName>
    </submittedName>
</protein>
<gene>
    <name evidence="1" type="ORF">OEA66_12000</name>
</gene>
<evidence type="ECO:0000313" key="1">
    <source>
        <dbReference type="EMBL" id="MCX8533073.1"/>
    </source>
</evidence>
<keyword evidence="2" id="KW-1185">Reference proteome</keyword>
<proteinExistence type="predicted"/>
<dbReference type="Proteomes" id="UP001070176">
    <property type="component" value="Unassembled WGS sequence"/>
</dbReference>
<comment type="caution">
    <text evidence="1">The sequence shown here is derived from an EMBL/GenBank/DDBJ whole genome shotgun (WGS) entry which is preliminary data.</text>
</comment>
<organism evidence="1 2">
    <name type="scientific">Chryseobacterium luquanense</name>
    <dbReference type="NCBI Taxonomy" id="2983766"/>
    <lineage>
        <taxon>Bacteria</taxon>
        <taxon>Pseudomonadati</taxon>
        <taxon>Bacteroidota</taxon>
        <taxon>Flavobacteriia</taxon>
        <taxon>Flavobacteriales</taxon>
        <taxon>Weeksellaceae</taxon>
        <taxon>Chryseobacterium group</taxon>
        <taxon>Chryseobacterium</taxon>
    </lineage>
</organism>
<sequence length="202" mass="23938">MKTKPILFSTDMVQANLDGRKTNTRRIIDEKHYGFLEYAFKNKKNLVDWISKNAKYQMEDVLWVRETFQQTIMTKSGNKAFLFKADLDLFDPEIVSWSPSIHMPKEAARMFLKILNVRVERVQDISNEDAIAEGIEYIGDIRDSAIFRNYMRPGKEKQFDYGFPHNSFSSLWEKINGKASWKQNPFVWVYEYQIIEKPENFI</sequence>
<evidence type="ECO:0000313" key="2">
    <source>
        <dbReference type="Proteomes" id="UP001070176"/>
    </source>
</evidence>
<dbReference type="EMBL" id="JAOVZV010000014">
    <property type="protein sequence ID" value="MCX8533073.1"/>
    <property type="molecule type" value="Genomic_DNA"/>
</dbReference>
<name>A0ABT3Y4K5_9FLAO</name>